<comment type="caution">
    <text evidence="7">The sequence shown here is derived from an EMBL/GenBank/DDBJ whole genome shotgun (WGS) entry which is preliminary data.</text>
</comment>
<evidence type="ECO:0000256" key="5">
    <source>
        <dbReference type="ARBA" id="ARBA00023012"/>
    </source>
</evidence>
<keyword evidence="3" id="KW-0418">Kinase</keyword>
<dbReference type="PROSITE" id="PS50109">
    <property type="entry name" value="HIS_KIN"/>
    <property type="match status" value="1"/>
</dbReference>
<gene>
    <name evidence="7" type="ORF">PACILC2_42540</name>
</gene>
<evidence type="ECO:0000313" key="8">
    <source>
        <dbReference type="Proteomes" id="UP000680304"/>
    </source>
</evidence>
<dbReference type="InterPro" id="IPR036890">
    <property type="entry name" value="HATPase_C_sf"/>
</dbReference>
<evidence type="ECO:0000313" key="7">
    <source>
        <dbReference type="EMBL" id="GIQ65686.1"/>
    </source>
</evidence>
<organism evidence="7 8">
    <name type="scientific">Paenibacillus cisolokensis</name>
    <dbReference type="NCBI Taxonomy" id="1658519"/>
    <lineage>
        <taxon>Bacteria</taxon>
        <taxon>Bacillati</taxon>
        <taxon>Bacillota</taxon>
        <taxon>Bacilli</taxon>
        <taxon>Bacillales</taxon>
        <taxon>Paenibacillaceae</taxon>
        <taxon>Paenibacillus</taxon>
    </lineage>
</organism>
<dbReference type="SMART" id="SM00387">
    <property type="entry name" value="HATPase_c"/>
    <property type="match status" value="1"/>
</dbReference>
<accession>A0ABQ4NCT8</accession>
<evidence type="ECO:0000256" key="2">
    <source>
        <dbReference type="ARBA" id="ARBA00022741"/>
    </source>
</evidence>
<keyword evidence="4" id="KW-0067">ATP-binding</keyword>
<dbReference type="Pfam" id="PF02518">
    <property type="entry name" value="HATPase_c"/>
    <property type="match status" value="1"/>
</dbReference>
<evidence type="ECO:0000256" key="4">
    <source>
        <dbReference type="ARBA" id="ARBA00022840"/>
    </source>
</evidence>
<sequence length="135" mass="15086">MYLDRQLLKMSLQPIIENAVQHGAAPSRKRDLTVTLRARTEGDAMIIELTDDGAGMPEQKVEALNRMFAEDDPERSAYCGQRADRPARGGIGLRNVNQRMKLFYGKAYGLRAESKEGEYTRICMSVPHIDSGGEL</sequence>
<evidence type="ECO:0000256" key="3">
    <source>
        <dbReference type="ARBA" id="ARBA00022777"/>
    </source>
</evidence>
<dbReference type="InterPro" id="IPR003594">
    <property type="entry name" value="HATPase_dom"/>
</dbReference>
<evidence type="ECO:0000259" key="6">
    <source>
        <dbReference type="PROSITE" id="PS50109"/>
    </source>
</evidence>
<evidence type="ECO:0000256" key="1">
    <source>
        <dbReference type="ARBA" id="ARBA00022679"/>
    </source>
</evidence>
<protein>
    <recommendedName>
        <fullName evidence="6">Histidine kinase domain-containing protein</fullName>
    </recommendedName>
</protein>
<dbReference type="Proteomes" id="UP000680304">
    <property type="component" value="Unassembled WGS sequence"/>
</dbReference>
<dbReference type="InterPro" id="IPR005467">
    <property type="entry name" value="His_kinase_dom"/>
</dbReference>
<dbReference type="RefSeq" id="WP_244863646.1">
    <property type="nucleotide sequence ID" value="NZ_BOVJ01000145.1"/>
</dbReference>
<dbReference type="PANTHER" id="PTHR34220:SF7">
    <property type="entry name" value="SENSOR HISTIDINE KINASE YPDA"/>
    <property type="match status" value="1"/>
</dbReference>
<dbReference type="SUPFAM" id="SSF55874">
    <property type="entry name" value="ATPase domain of HSP90 chaperone/DNA topoisomerase II/histidine kinase"/>
    <property type="match status" value="1"/>
</dbReference>
<feature type="domain" description="Histidine kinase" evidence="6">
    <location>
        <begin position="1"/>
        <end position="130"/>
    </location>
</feature>
<keyword evidence="8" id="KW-1185">Reference proteome</keyword>
<name>A0ABQ4NCT8_9BACL</name>
<keyword evidence="5" id="KW-0902">Two-component regulatory system</keyword>
<dbReference type="PANTHER" id="PTHR34220">
    <property type="entry name" value="SENSOR HISTIDINE KINASE YPDA"/>
    <property type="match status" value="1"/>
</dbReference>
<dbReference type="EMBL" id="BOVJ01000145">
    <property type="protein sequence ID" value="GIQ65686.1"/>
    <property type="molecule type" value="Genomic_DNA"/>
</dbReference>
<reference evidence="7 8" key="1">
    <citation type="submission" date="2021-04" db="EMBL/GenBank/DDBJ databases">
        <title>Draft genome sequence of Paenibacillus cisolokensis, LC2-13A.</title>
        <authorList>
            <person name="Uke A."/>
            <person name="Chhe C."/>
            <person name="Baramee S."/>
            <person name="Kosugi A."/>
        </authorList>
    </citation>
    <scope>NUCLEOTIDE SEQUENCE [LARGE SCALE GENOMIC DNA]</scope>
    <source>
        <strain evidence="7 8">LC2-13A</strain>
    </source>
</reference>
<keyword evidence="2" id="KW-0547">Nucleotide-binding</keyword>
<dbReference type="InterPro" id="IPR050640">
    <property type="entry name" value="Bact_2-comp_sensor_kinase"/>
</dbReference>
<proteinExistence type="predicted"/>
<keyword evidence="1" id="KW-0808">Transferase</keyword>
<dbReference type="Gene3D" id="3.30.565.10">
    <property type="entry name" value="Histidine kinase-like ATPase, C-terminal domain"/>
    <property type="match status" value="1"/>
</dbReference>